<evidence type="ECO:0000313" key="5">
    <source>
        <dbReference type="Proteomes" id="UP000011550"/>
    </source>
</evidence>
<dbReference type="STRING" id="662479.C440_12414"/>
<feature type="region of interest" description="Disordered" evidence="2">
    <location>
        <begin position="139"/>
        <end position="174"/>
    </location>
</feature>
<dbReference type="OrthoDB" id="105697at2157"/>
<dbReference type="PATRIC" id="fig|662479.7.peg.2513"/>
<accession>M0IA70</accession>
<dbReference type="RefSeq" id="WP_008320809.1">
    <property type="nucleotide sequence ID" value="NZ_AOLN01000017.1"/>
</dbReference>
<feature type="compositionally biased region" description="Acidic residues" evidence="2">
    <location>
        <begin position="144"/>
        <end position="159"/>
    </location>
</feature>
<comment type="caution">
    <text evidence="4">The sequence shown here is derived from an EMBL/GenBank/DDBJ whole genome shotgun (WGS) entry which is preliminary data.</text>
</comment>
<dbReference type="PANTHER" id="PTHR46268:SF6">
    <property type="entry name" value="UNIVERSAL STRESS PROTEIN UP12"/>
    <property type="match status" value="1"/>
</dbReference>
<evidence type="ECO:0000259" key="3">
    <source>
        <dbReference type="Pfam" id="PF00582"/>
    </source>
</evidence>
<dbReference type="AlphaFoldDB" id="M0IA70"/>
<sequence>MYETILVPLDGSAPSDAAFDRALDLAVSMDATLHLLYVVDERILHATQLDAGGLVRGYEEEGDEIVTAAADEAGKAGLEVVTAVEHGTPHREIRRYIETADIDLVVMGTHGRRGLERYLIGSVTERVLRLSDAPVLTIRATESPAEDETIDETGGEETGGEGTRREETGEEETE</sequence>
<proteinExistence type="inferred from homology"/>
<evidence type="ECO:0000256" key="1">
    <source>
        <dbReference type="ARBA" id="ARBA00008791"/>
    </source>
</evidence>
<dbReference type="InterPro" id="IPR006016">
    <property type="entry name" value="UspA"/>
</dbReference>
<name>M0IA70_9EURY</name>
<comment type="similarity">
    <text evidence="1">Belongs to the universal stress protein A family.</text>
</comment>
<evidence type="ECO:0000256" key="2">
    <source>
        <dbReference type="SAM" id="MobiDB-lite"/>
    </source>
</evidence>
<evidence type="ECO:0000313" key="4">
    <source>
        <dbReference type="EMBL" id="ELZ92922.1"/>
    </source>
</evidence>
<organism evidence="4 5">
    <name type="scientific">Haloferax mucosum ATCC BAA-1512</name>
    <dbReference type="NCBI Taxonomy" id="662479"/>
    <lineage>
        <taxon>Archaea</taxon>
        <taxon>Methanobacteriati</taxon>
        <taxon>Methanobacteriota</taxon>
        <taxon>Stenosarchaea group</taxon>
        <taxon>Halobacteria</taxon>
        <taxon>Halobacteriales</taxon>
        <taxon>Haloferacaceae</taxon>
        <taxon>Haloferax</taxon>
    </lineage>
</organism>
<dbReference type="Proteomes" id="UP000011550">
    <property type="component" value="Unassembled WGS sequence"/>
</dbReference>
<dbReference type="EMBL" id="AOLN01000017">
    <property type="protein sequence ID" value="ELZ92922.1"/>
    <property type="molecule type" value="Genomic_DNA"/>
</dbReference>
<dbReference type="PANTHER" id="PTHR46268">
    <property type="entry name" value="STRESS RESPONSE PROTEIN NHAX"/>
    <property type="match status" value="1"/>
</dbReference>
<dbReference type="CDD" id="cd00293">
    <property type="entry name" value="USP-like"/>
    <property type="match status" value="1"/>
</dbReference>
<keyword evidence="5" id="KW-1185">Reference proteome</keyword>
<dbReference type="Gene3D" id="3.40.50.620">
    <property type="entry name" value="HUPs"/>
    <property type="match status" value="1"/>
</dbReference>
<dbReference type="InterPro" id="IPR006015">
    <property type="entry name" value="Universal_stress_UspA"/>
</dbReference>
<dbReference type="PRINTS" id="PR01438">
    <property type="entry name" value="UNVRSLSTRESS"/>
</dbReference>
<feature type="domain" description="UspA" evidence="3">
    <location>
        <begin position="1"/>
        <end position="139"/>
    </location>
</feature>
<reference evidence="4 5" key="1">
    <citation type="journal article" date="2014" name="PLoS Genet.">
        <title>Phylogenetically driven sequencing of extremely halophilic archaea reveals strategies for static and dynamic osmo-response.</title>
        <authorList>
            <person name="Becker E.A."/>
            <person name="Seitzer P.M."/>
            <person name="Tritt A."/>
            <person name="Larsen D."/>
            <person name="Krusor M."/>
            <person name="Yao A.I."/>
            <person name="Wu D."/>
            <person name="Madern D."/>
            <person name="Eisen J.A."/>
            <person name="Darling A.E."/>
            <person name="Facciotti M.T."/>
        </authorList>
    </citation>
    <scope>NUCLEOTIDE SEQUENCE [LARGE SCALE GENOMIC DNA]</scope>
    <source>
        <strain evidence="4 5">ATCC BAA-1512</strain>
    </source>
</reference>
<dbReference type="InterPro" id="IPR014729">
    <property type="entry name" value="Rossmann-like_a/b/a_fold"/>
</dbReference>
<dbReference type="Pfam" id="PF00582">
    <property type="entry name" value="Usp"/>
    <property type="match status" value="1"/>
</dbReference>
<gene>
    <name evidence="4" type="ORF">C440_12414</name>
</gene>
<protein>
    <submittedName>
        <fullName evidence="4">Stress response protein</fullName>
    </submittedName>
</protein>
<dbReference type="SUPFAM" id="SSF52402">
    <property type="entry name" value="Adenine nucleotide alpha hydrolases-like"/>
    <property type="match status" value="1"/>
</dbReference>